<accession>A0A2W7Q7D0</accession>
<proteinExistence type="predicted"/>
<dbReference type="AlphaFoldDB" id="A0A2W7Q7D0"/>
<dbReference type="RefSeq" id="WP_111536576.1">
    <property type="nucleotide sequence ID" value="NZ_QKZL01000004.1"/>
</dbReference>
<comment type="caution">
    <text evidence="1">The sequence shown here is derived from an EMBL/GenBank/DDBJ whole genome shotgun (WGS) entry which is preliminary data.</text>
</comment>
<sequence>MERGLYQACHNALYRLSPEGYGDVPPTGVDPIDIERWKTSGYYSTPQVPEGHLLLKMGSMTEEHCSLTQALGDNVKISHFVNGELQGSTIVPPVYLLAPDTRLADLQ</sequence>
<protein>
    <submittedName>
        <fullName evidence="1">Uncharacterized protein</fullName>
    </submittedName>
</protein>
<dbReference type="Proteomes" id="UP000248916">
    <property type="component" value="Unassembled WGS sequence"/>
</dbReference>
<organism evidence="1 2">
    <name type="scientific">Palleronia aestuarii</name>
    <dbReference type="NCBI Taxonomy" id="568105"/>
    <lineage>
        <taxon>Bacteria</taxon>
        <taxon>Pseudomonadati</taxon>
        <taxon>Pseudomonadota</taxon>
        <taxon>Alphaproteobacteria</taxon>
        <taxon>Rhodobacterales</taxon>
        <taxon>Roseobacteraceae</taxon>
        <taxon>Palleronia</taxon>
    </lineage>
</organism>
<name>A0A2W7Q7D0_9RHOB</name>
<reference evidence="1 2" key="1">
    <citation type="submission" date="2018-06" db="EMBL/GenBank/DDBJ databases">
        <title>Genomic Encyclopedia of Archaeal and Bacterial Type Strains, Phase II (KMG-II): from individual species to whole genera.</title>
        <authorList>
            <person name="Goeker M."/>
        </authorList>
    </citation>
    <scope>NUCLEOTIDE SEQUENCE [LARGE SCALE GENOMIC DNA]</scope>
    <source>
        <strain evidence="1 2">DSM 22009</strain>
    </source>
</reference>
<dbReference type="EMBL" id="QKZL01000004">
    <property type="protein sequence ID" value="PZX17689.1"/>
    <property type="molecule type" value="Genomic_DNA"/>
</dbReference>
<gene>
    <name evidence="1" type="ORF">LX81_01416</name>
</gene>
<evidence type="ECO:0000313" key="2">
    <source>
        <dbReference type="Proteomes" id="UP000248916"/>
    </source>
</evidence>
<evidence type="ECO:0000313" key="1">
    <source>
        <dbReference type="EMBL" id="PZX17689.1"/>
    </source>
</evidence>
<keyword evidence="2" id="KW-1185">Reference proteome</keyword>